<evidence type="ECO:0000259" key="7">
    <source>
        <dbReference type="PROSITE" id="PS51296"/>
    </source>
</evidence>
<comment type="caution">
    <text evidence="8">The sequence shown here is derived from an EMBL/GenBank/DDBJ whole genome shotgun (WGS) entry which is preliminary data.</text>
</comment>
<comment type="cofactor">
    <cofactor evidence="5">
        <name>[2Fe-2S] cluster</name>
        <dbReference type="ChEBI" id="CHEBI:190135"/>
    </cofactor>
</comment>
<dbReference type="PANTHER" id="PTHR21496:SF0">
    <property type="entry name" value="RIESKE DOMAIN-CONTAINING PROTEIN"/>
    <property type="match status" value="1"/>
</dbReference>
<dbReference type="Proteomes" id="UP000267418">
    <property type="component" value="Unassembled WGS sequence"/>
</dbReference>
<keyword evidence="9" id="KW-1185">Reference proteome</keyword>
<keyword evidence="1" id="KW-0001">2Fe-2S</keyword>
<dbReference type="OrthoDB" id="9800167at2"/>
<dbReference type="GO" id="GO:0046872">
    <property type="term" value="F:metal ion binding"/>
    <property type="evidence" value="ECO:0007669"/>
    <property type="project" value="UniProtKB-KW"/>
</dbReference>
<dbReference type="Pfam" id="PF00355">
    <property type="entry name" value="Rieske"/>
    <property type="match status" value="1"/>
</dbReference>
<keyword evidence="3" id="KW-0408">Iron</keyword>
<evidence type="ECO:0000256" key="2">
    <source>
        <dbReference type="ARBA" id="ARBA00022723"/>
    </source>
</evidence>
<dbReference type="CDD" id="cd03528">
    <property type="entry name" value="Rieske_RO_ferredoxin"/>
    <property type="match status" value="1"/>
</dbReference>
<organism evidence="8 9">
    <name type="scientific">Variovorax gossypii</name>
    <dbReference type="NCBI Taxonomy" id="1679495"/>
    <lineage>
        <taxon>Bacteria</taxon>
        <taxon>Pseudomonadati</taxon>
        <taxon>Pseudomonadota</taxon>
        <taxon>Betaproteobacteria</taxon>
        <taxon>Burkholderiales</taxon>
        <taxon>Comamonadaceae</taxon>
        <taxon>Variovorax</taxon>
    </lineage>
</organism>
<evidence type="ECO:0000313" key="8">
    <source>
        <dbReference type="EMBL" id="RTQ30623.1"/>
    </source>
</evidence>
<evidence type="ECO:0000256" key="5">
    <source>
        <dbReference type="ARBA" id="ARBA00034078"/>
    </source>
</evidence>
<keyword evidence="2" id="KW-0479">Metal-binding</keyword>
<comment type="similarity">
    <text evidence="6">Belongs to the bacterial ring-hydroxylating dioxygenase ferredoxin component family.</text>
</comment>
<dbReference type="Gene3D" id="2.102.10.10">
    <property type="entry name" value="Rieske [2Fe-2S] iron-sulphur domain"/>
    <property type="match status" value="1"/>
</dbReference>
<gene>
    <name evidence="8" type="ORF">EJP69_28460</name>
</gene>
<reference evidence="8 9" key="1">
    <citation type="submission" date="2018-12" db="EMBL/GenBank/DDBJ databases">
        <title>The genome of Variovorax gossypii DSM 100435.</title>
        <authorList>
            <person name="Gao J."/>
            <person name="Sun J."/>
        </authorList>
    </citation>
    <scope>NUCLEOTIDE SEQUENCE [LARGE SCALE GENOMIC DNA]</scope>
    <source>
        <strain evidence="8 9">DSM 100435</strain>
    </source>
</reference>
<sequence length="105" mass="11505">MNWIKVASARELKNDEAKTVNVAGHGVALFRIDDEFFATDSMCTHATALLSEGYVEDGCVECPLHQGRFDIRTGRAMCAPVTVDLRTHAVKQEGDDIYVMSSAAK</sequence>
<evidence type="ECO:0000313" key="9">
    <source>
        <dbReference type="Proteomes" id="UP000267418"/>
    </source>
</evidence>
<evidence type="ECO:0000256" key="3">
    <source>
        <dbReference type="ARBA" id="ARBA00023004"/>
    </source>
</evidence>
<dbReference type="PANTHER" id="PTHR21496">
    <property type="entry name" value="FERREDOXIN-RELATED"/>
    <property type="match status" value="1"/>
</dbReference>
<keyword evidence="4" id="KW-0411">Iron-sulfur</keyword>
<name>A0A431TDT1_9BURK</name>
<dbReference type="RefSeq" id="WP_093209849.1">
    <property type="nucleotide sequence ID" value="NZ_RXOE01000012.1"/>
</dbReference>
<dbReference type="GO" id="GO:0051537">
    <property type="term" value="F:2 iron, 2 sulfur cluster binding"/>
    <property type="evidence" value="ECO:0007669"/>
    <property type="project" value="UniProtKB-KW"/>
</dbReference>
<feature type="domain" description="Rieske" evidence="7">
    <location>
        <begin position="4"/>
        <end position="99"/>
    </location>
</feature>
<dbReference type="PROSITE" id="PS51296">
    <property type="entry name" value="RIESKE"/>
    <property type="match status" value="1"/>
</dbReference>
<evidence type="ECO:0000256" key="6">
    <source>
        <dbReference type="ARBA" id="ARBA00038001"/>
    </source>
</evidence>
<dbReference type="SUPFAM" id="SSF50022">
    <property type="entry name" value="ISP domain"/>
    <property type="match status" value="1"/>
</dbReference>
<evidence type="ECO:0000256" key="1">
    <source>
        <dbReference type="ARBA" id="ARBA00022714"/>
    </source>
</evidence>
<dbReference type="InterPro" id="IPR017941">
    <property type="entry name" value="Rieske_2Fe-2S"/>
</dbReference>
<accession>A0A431TDT1</accession>
<dbReference type="InterPro" id="IPR036922">
    <property type="entry name" value="Rieske_2Fe-2S_sf"/>
</dbReference>
<dbReference type="EMBL" id="RXOE01000012">
    <property type="protein sequence ID" value="RTQ30623.1"/>
    <property type="molecule type" value="Genomic_DNA"/>
</dbReference>
<proteinExistence type="inferred from homology"/>
<protein>
    <submittedName>
        <fullName evidence="8">Non-heme iron oxygenase ferredoxin subunit</fullName>
    </submittedName>
</protein>
<evidence type="ECO:0000256" key="4">
    <source>
        <dbReference type="ARBA" id="ARBA00023014"/>
    </source>
</evidence>
<dbReference type="AlphaFoldDB" id="A0A431TDT1"/>